<dbReference type="GeneID" id="92988181"/>
<gene>
    <name evidence="4" type="ORF">ERS852397_00127</name>
    <name evidence="6" type="ORF">F2Z09_13690</name>
    <name evidence="5" type="ORF">F2Z22_15225</name>
</gene>
<dbReference type="SUPFAM" id="SSF47729">
    <property type="entry name" value="IHF-like DNA-binding proteins"/>
    <property type="match status" value="1"/>
</dbReference>
<proteinExistence type="predicted"/>
<evidence type="ECO:0000259" key="3">
    <source>
        <dbReference type="Pfam" id="PF18291"/>
    </source>
</evidence>
<dbReference type="AlphaFoldDB" id="A0A173WJH3"/>
<feature type="domain" description="HU" evidence="3">
    <location>
        <begin position="3"/>
        <end position="124"/>
    </location>
</feature>
<organism evidence="4 7">
    <name type="scientific">Bacteroides finegoldii</name>
    <dbReference type="NCBI Taxonomy" id="338188"/>
    <lineage>
        <taxon>Bacteria</taxon>
        <taxon>Pseudomonadati</taxon>
        <taxon>Bacteroidota</taxon>
        <taxon>Bacteroidia</taxon>
        <taxon>Bacteroidales</taxon>
        <taxon>Bacteroidaceae</taxon>
        <taxon>Bacteroides</taxon>
    </lineage>
</organism>
<dbReference type="Pfam" id="PF18291">
    <property type="entry name" value="HU-HIG"/>
    <property type="match status" value="1"/>
</dbReference>
<evidence type="ECO:0000313" key="5">
    <source>
        <dbReference type="EMBL" id="KAA5229149.1"/>
    </source>
</evidence>
<dbReference type="EMBL" id="VWAG01000025">
    <property type="protein sequence ID" value="KAA5255688.1"/>
    <property type="molecule type" value="Genomic_DNA"/>
</dbReference>
<feature type="region of interest" description="Disordered" evidence="2">
    <location>
        <begin position="133"/>
        <end position="180"/>
    </location>
</feature>
<evidence type="ECO:0000313" key="8">
    <source>
        <dbReference type="Proteomes" id="UP000421791"/>
    </source>
</evidence>
<dbReference type="InterPro" id="IPR010992">
    <property type="entry name" value="IHF-like_DNA-bd_dom_sf"/>
</dbReference>
<evidence type="ECO:0000256" key="1">
    <source>
        <dbReference type="ARBA" id="ARBA00023125"/>
    </source>
</evidence>
<evidence type="ECO:0000313" key="6">
    <source>
        <dbReference type="EMBL" id="KAA5255688.1"/>
    </source>
</evidence>
<evidence type="ECO:0000256" key="2">
    <source>
        <dbReference type="SAM" id="MobiDB-lite"/>
    </source>
</evidence>
<keyword evidence="9" id="KW-1185">Reference proteome</keyword>
<dbReference type="RefSeq" id="WP_007754096.1">
    <property type="nucleotide sequence ID" value="NZ_CABIXA010000001.1"/>
</dbReference>
<dbReference type="GO" id="GO:0003677">
    <property type="term" value="F:DNA binding"/>
    <property type="evidence" value="ECO:0007669"/>
    <property type="project" value="UniProtKB-KW"/>
</dbReference>
<sequence>MAMTVSYSVVPRKNPAKKDEPAKYYAQAQSAGELDFEELCEAITSRSTCTETDVRASISGILYEAKRSLKAGRIVRLGDLGSLQIGLTSEGAESVKEFATSMIKGAHIIFRPGKQLAELLKILSYQQVRTRAAAQSGDGSDGGNGDGGSGNGDGGSGDKGDGGSGDGGSDNNGEAPDPAE</sequence>
<evidence type="ECO:0000313" key="9">
    <source>
        <dbReference type="Proteomes" id="UP000440198"/>
    </source>
</evidence>
<dbReference type="Proteomes" id="UP000421791">
    <property type="component" value="Unassembled WGS sequence"/>
</dbReference>
<feature type="compositionally biased region" description="Gly residues" evidence="2">
    <location>
        <begin position="139"/>
        <end position="155"/>
    </location>
</feature>
<dbReference type="Proteomes" id="UP000440198">
    <property type="component" value="Unassembled WGS sequence"/>
</dbReference>
<dbReference type="EMBL" id="VWAK01000028">
    <property type="protein sequence ID" value="KAA5229149.1"/>
    <property type="molecule type" value="Genomic_DNA"/>
</dbReference>
<keyword evidence="1 4" id="KW-0238">DNA-binding</keyword>
<accession>A0A173WJH3</accession>
<reference evidence="8 9" key="2">
    <citation type="journal article" date="2019" name="Nat. Med.">
        <title>A library of human gut bacterial isolates paired with longitudinal multiomics data enables mechanistic microbiome research.</title>
        <authorList>
            <person name="Poyet M."/>
            <person name="Groussin M."/>
            <person name="Gibbons S.M."/>
            <person name="Avila-Pacheco J."/>
            <person name="Jiang X."/>
            <person name="Kearney S.M."/>
            <person name="Perrotta A.R."/>
            <person name="Berdy B."/>
            <person name="Zhao S."/>
            <person name="Lieberman T.D."/>
            <person name="Swanson P.K."/>
            <person name="Smith M."/>
            <person name="Roesemann S."/>
            <person name="Alexander J.E."/>
            <person name="Rich S.A."/>
            <person name="Livny J."/>
            <person name="Vlamakis H."/>
            <person name="Clish C."/>
            <person name="Bullock K."/>
            <person name="Deik A."/>
            <person name="Scott J."/>
            <person name="Pierce K.A."/>
            <person name="Xavier R.J."/>
            <person name="Alm E.J."/>
        </authorList>
    </citation>
    <scope>NUCLEOTIDE SEQUENCE [LARGE SCALE GENOMIC DNA]</scope>
    <source>
        <strain evidence="6 9">BIOML-A2</strain>
        <strain evidence="5 8">BIOML-A6</strain>
    </source>
</reference>
<dbReference type="InterPro" id="IPR041607">
    <property type="entry name" value="HU-HIG"/>
</dbReference>
<name>A0A173WJH3_9BACE</name>
<dbReference type="STRING" id="338188.ERS852397_00127"/>
<evidence type="ECO:0000313" key="4">
    <source>
        <dbReference type="EMBL" id="CUN39631.1"/>
    </source>
</evidence>
<protein>
    <submittedName>
        <fullName evidence="4 5">DNA-binding protein</fullName>
    </submittedName>
</protein>
<dbReference type="Proteomes" id="UP000095517">
    <property type="component" value="Unassembled WGS sequence"/>
</dbReference>
<dbReference type="NCBIfam" id="TIGR01201">
    <property type="entry name" value="HU_rel"/>
    <property type="match status" value="1"/>
</dbReference>
<dbReference type="EMBL" id="CYZH01000001">
    <property type="protein sequence ID" value="CUN39631.1"/>
    <property type="molecule type" value="Genomic_DNA"/>
</dbReference>
<reference evidence="4 7" key="1">
    <citation type="submission" date="2015-09" db="EMBL/GenBank/DDBJ databases">
        <authorList>
            <consortium name="Pathogen Informatics"/>
        </authorList>
    </citation>
    <scope>NUCLEOTIDE SEQUENCE [LARGE SCALE GENOMIC DNA]</scope>
    <source>
        <strain evidence="4 7">2789STDY5608840</strain>
    </source>
</reference>
<dbReference type="InterPro" id="IPR005902">
    <property type="entry name" value="HU_DNA-bd_put"/>
</dbReference>
<evidence type="ECO:0000313" key="7">
    <source>
        <dbReference type="Proteomes" id="UP000095517"/>
    </source>
</evidence>